<dbReference type="STRING" id="861557.E3S2J4"/>
<name>E3S2J4_PYRTT</name>
<keyword evidence="4" id="KW-1185">Reference proteome</keyword>
<dbReference type="OrthoDB" id="5428863at2759"/>
<gene>
    <name evidence="3" type="ORF">PTT_16536</name>
</gene>
<dbReference type="PANTHER" id="PTHR33112:SF1">
    <property type="entry name" value="HETEROKARYON INCOMPATIBILITY DOMAIN-CONTAINING PROTEIN"/>
    <property type="match status" value="1"/>
</dbReference>
<dbReference type="eggNOG" id="ENOG502SQ1Q">
    <property type="taxonomic scope" value="Eukaryota"/>
</dbReference>
<dbReference type="InterPro" id="IPR010730">
    <property type="entry name" value="HET"/>
</dbReference>
<evidence type="ECO:0000313" key="4">
    <source>
        <dbReference type="Proteomes" id="UP000001067"/>
    </source>
</evidence>
<dbReference type="AlphaFoldDB" id="E3S2J4"/>
<feature type="region of interest" description="Disordered" evidence="1">
    <location>
        <begin position="1"/>
        <end position="30"/>
    </location>
</feature>
<sequence length="795" mass="90883">MEEDTDDDNSRALVNRHTYEEDQLHSSHTEEDLDEAYTIILEEEDDTCAQAELECDHELAARIERDINGYDEDLKEAYFSFLESRTRDMAARRTLLRHEEAFKSILEEEEAVRVQAEDEMIRNVDLIVEREFDENCDLFQVFDREYDEGVEICSEWYDDVTSLPTIDDDYFEARIKFESAELSNSRFQSQLCSQCRAVRWSAFARPMTLNEPHIVYKTRGSPLTLQKSKCELCRLLGRIGYRRMSSIDSHDGKMEFEISTCNFHRSETNVLVLSLGNNLEQALITFHLTSDNKVWIPRISHPEAVDYNALKARLDLCCRSHTATCRPGPGIKLLNFKVIDCYSRKIVQAPAGCKYVALSYVWGSHRQSETWPVTVEDSLRVTKNMGFRYLWVDQCCIDQGNESEKQGLVRHMDEIYSKAQLTIIAAAGKDPYHGLPGVGSRPRRVQHGARIGNIRLMPIMCPGQDFEKSSWWTRAWTYQEGVLSKRKLVFTDYQVFYVCNRMQSAENLNVHVGSAAYDSTRRAFGPDIFGEMLFADGNQSYVSYLRDISARSLTCPSDALNTCLGILRATNTKHLWGIPIATEPASREPTIALCWHHDVMTKRRNIFPSWSWTDWEKGANFQDSVVKYPFVTVSIGRDQHCWQTLYEYIISDQAAECAGRENAPRLLKLTGLTLDSALLSSQWPDIADFGTGAAIQQDDRPRPRFSLSIDGMSVLSILYMDEEMSAEQLCDVIAFGVQTGRESCRISSLLLKPRGEFYVRVGMIVLTCDNTHCKKICGTAGFWQQAAQQRTVVVE</sequence>
<dbReference type="Pfam" id="PF06985">
    <property type="entry name" value="HET"/>
    <property type="match status" value="1"/>
</dbReference>
<evidence type="ECO:0000259" key="2">
    <source>
        <dbReference type="Pfam" id="PF06985"/>
    </source>
</evidence>
<evidence type="ECO:0000256" key="1">
    <source>
        <dbReference type="SAM" id="MobiDB-lite"/>
    </source>
</evidence>
<dbReference type="KEGG" id="pte:PTT_16536"/>
<proteinExistence type="predicted"/>
<dbReference type="PANTHER" id="PTHR33112">
    <property type="entry name" value="DOMAIN PROTEIN, PUTATIVE-RELATED"/>
    <property type="match status" value="1"/>
</dbReference>
<organism evidence="4">
    <name type="scientific">Pyrenophora teres f. teres (strain 0-1)</name>
    <name type="common">Barley net blotch fungus</name>
    <name type="synonym">Drechslera teres f. teres</name>
    <dbReference type="NCBI Taxonomy" id="861557"/>
    <lineage>
        <taxon>Eukaryota</taxon>
        <taxon>Fungi</taxon>
        <taxon>Dikarya</taxon>
        <taxon>Ascomycota</taxon>
        <taxon>Pezizomycotina</taxon>
        <taxon>Dothideomycetes</taxon>
        <taxon>Pleosporomycetidae</taxon>
        <taxon>Pleosporales</taxon>
        <taxon>Pleosporineae</taxon>
        <taxon>Pleosporaceae</taxon>
        <taxon>Pyrenophora</taxon>
    </lineage>
</organism>
<evidence type="ECO:0000313" key="3">
    <source>
        <dbReference type="EMBL" id="EFQ87796.1"/>
    </source>
</evidence>
<dbReference type="HOGENOM" id="CLU_353409_0_0_1"/>
<dbReference type="Proteomes" id="UP000001067">
    <property type="component" value="Unassembled WGS sequence"/>
</dbReference>
<accession>E3S2J4</accession>
<reference evidence="3 4" key="1">
    <citation type="journal article" date="2010" name="Genome Biol.">
        <title>A first genome assembly of the barley fungal pathogen Pyrenophora teres f. teres.</title>
        <authorList>
            <person name="Ellwood S.R."/>
            <person name="Liu Z."/>
            <person name="Syme R.A."/>
            <person name="Lai Z."/>
            <person name="Hane J.K."/>
            <person name="Keiper F."/>
            <person name="Moffat C.S."/>
            <person name="Oliver R.P."/>
            <person name="Friesen T.L."/>
        </authorList>
    </citation>
    <scope>NUCLEOTIDE SEQUENCE [LARGE SCALE GENOMIC DNA]</scope>
    <source>
        <strain evidence="3 4">0-1</strain>
    </source>
</reference>
<feature type="compositionally biased region" description="Basic and acidic residues" evidence="1">
    <location>
        <begin position="17"/>
        <end position="30"/>
    </location>
</feature>
<feature type="domain" description="Heterokaryon incompatibility" evidence="2">
    <location>
        <begin position="355"/>
        <end position="480"/>
    </location>
</feature>
<dbReference type="EMBL" id="GL536749">
    <property type="protein sequence ID" value="EFQ87796.1"/>
    <property type="molecule type" value="Genomic_DNA"/>
</dbReference>
<protein>
    <recommendedName>
        <fullName evidence="2">Heterokaryon incompatibility domain-containing protein</fullName>
    </recommendedName>
</protein>